<feature type="compositionally biased region" description="Acidic residues" evidence="2">
    <location>
        <begin position="380"/>
        <end position="406"/>
    </location>
</feature>
<evidence type="ECO:0000256" key="2">
    <source>
        <dbReference type="SAM" id="MobiDB-lite"/>
    </source>
</evidence>
<evidence type="ECO:0000259" key="3">
    <source>
        <dbReference type="Pfam" id="PF10553"/>
    </source>
</evidence>
<keyword evidence="1" id="KW-0175">Coiled coil</keyword>
<reference evidence="4" key="1">
    <citation type="journal article" date="2020" name="Nature">
        <title>Giant virus diversity and host interactions through global metagenomics.</title>
        <authorList>
            <person name="Schulz F."/>
            <person name="Roux S."/>
            <person name="Paez-Espino D."/>
            <person name="Jungbluth S."/>
            <person name="Walsh D.A."/>
            <person name="Denef V.J."/>
            <person name="McMahon K.D."/>
            <person name="Konstantinidis K.T."/>
            <person name="Eloe-Fadrosh E.A."/>
            <person name="Kyrpides N.C."/>
            <person name="Woyke T."/>
        </authorList>
    </citation>
    <scope>NUCLEOTIDE SEQUENCE</scope>
    <source>
        <strain evidence="4">GVMAG-M-3300023179-111</strain>
    </source>
</reference>
<dbReference type="InterPro" id="IPR018879">
    <property type="entry name" value="MSV199_dom"/>
</dbReference>
<proteinExistence type="predicted"/>
<organism evidence="4">
    <name type="scientific">viral metagenome</name>
    <dbReference type="NCBI Taxonomy" id="1070528"/>
    <lineage>
        <taxon>unclassified sequences</taxon>
        <taxon>metagenomes</taxon>
        <taxon>organismal metagenomes</taxon>
    </lineage>
</organism>
<feature type="compositionally biased region" description="Acidic residues" evidence="2">
    <location>
        <begin position="415"/>
        <end position="425"/>
    </location>
</feature>
<accession>A0A6C0E090</accession>
<sequence length="694" mass="82147">MESLNIIHLIEKNAMTRLSKEYENKLVNKIKYNFSDNQQQLFVASFYTFLNYDAKKDFVIDFDNVWKWLGYTRKSDGKRVLEKFFVINVDYKLATETSVASFDTSNKSHGGQNKETILLNVNTFKKFCLKAGTKKADEVHDYYIKLEELLQETINEETNELRKQLENKEKEKKDLEEDLKLKDKDLKFKKYLLDKSEIEKKQLEVRLEKKERVKYEHTNSVYIISNPTIKPVIYGKSSNNNSTDSNSNNNTTDKKRKKKKKYFKLGKSSDRNNRLSNYCAGAPLDYIIEHSRPLCSKREESVIENLLLIIFDSYRVVNEIGSKREWVENIELDVLKNEMDLLVDFLETRKQFHDSKYVPLSKEVLSKKNNHIENKKLDESDYEEDDDFEEEKYDDDEKGDDYVEENYENKKGDDDFVEENYDDEKENYQNKKGDDFVEENDNVEEENDDVEEENDIVEKEVILDPRNFDKFIADYCEVGENFFEPKSDLRSAHRVWSNCTFKDVKKDFENYLIKNFKSGAQFIDNSRRNVYRGLRLKKITFTPSKNNYDYEQFIAQRCKVEHQNRIGYADFYKYFEEYKKETDPKYKLTGTYKAEIKKYLQSKFNAGRVYVSKPNKSGGLRGVYGIGHAKNNFGLKELKRKNKQVGQFDSKTNKLLNTYDSMILGSKTLNIPFSSFSHYIHSQAIYDGKIYKFI</sequence>
<feature type="region of interest" description="Disordered" evidence="2">
    <location>
        <begin position="234"/>
        <end position="261"/>
    </location>
</feature>
<dbReference type="Pfam" id="PF10553">
    <property type="entry name" value="MSV199"/>
    <property type="match status" value="1"/>
</dbReference>
<protein>
    <recommendedName>
        <fullName evidence="3">MSV199 domain-containing protein</fullName>
    </recommendedName>
</protein>
<dbReference type="EMBL" id="MN739710">
    <property type="protein sequence ID" value="QHT22454.1"/>
    <property type="molecule type" value="Genomic_DNA"/>
</dbReference>
<feature type="domain" description="MSV199" evidence="3">
    <location>
        <begin position="112"/>
        <end position="150"/>
    </location>
</feature>
<feature type="compositionally biased region" description="Low complexity" evidence="2">
    <location>
        <begin position="236"/>
        <end position="251"/>
    </location>
</feature>
<feature type="coiled-coil region" evidence="1">
    <location>
        <begin position="147"/>
        <end position="213"/>
    </location>
</feature>
<evidence type="ECO:0000313" key="4">
    <source>
        <dbReference type="EMBL" id="QHT22454.1"/>
    </source>
</evidence>
<dbReference type="AlphaFoldDB" id="A0A6C0E090"/>
<feature type="region of interest" description="Disordered" evidence="2">
    <location>
        <begin position="375"/>
        <end position="434"/>
    </location>
</feature>
<name>A0A6C0E090_9ZZZZ</name>
<evidence type="ECO:0000256" key="1">
    <source>
        <dbReference type="SAM" id="Coils"/>
    </source>
</evidence>